<dbReference type="EMBL" id="HF935844">
    <property type="protein sequence ID" value="CCX32420.1"/>
    <property type="molecule type" value="Genomic_DNA"/>
</dbReference>
<dbReference type="SUPFAM" id="SSF53474">
    <property type="entry name" value="alpha/beta-Hydrolases"/>
    <property type="match status" value="1"/>
</dbReference>
<name>U4LSR8_PYROM</name>
<dbReference type="Pfam" id="PF12697">
    <property type="entry name" value="Abhydrolase_6"/>
    <property type="match status" value="1"/>
</dbReference>
<dbReference type="OrthoDB" id="8119704at2759"/>
<feature type="domain" description="AB hydrolase-1" evidence="1">
    <location>
        <begin position="55"/>
        <end position="296"/>
    </location>
</feature>
<dbReference type="PANTHER" id="PTHR42886:SF42">
    <property type="entry name" value="ALPHA_BETA-HYDROLASES SUPERFAMILY PROTEIN"/>
    <property type="match status" value="1"/>
</dbReference>
<dbReference type="eggNOG" id="ENOG502QTPE">
    <property type="taxonomic scope" value="Eukaryota"/>
</dbReference>
<gene>
    <name evidence="2" type="ORF">PCON_13069</name>
</gene>
<dbReference type="InterPro" id="IPR000073">
    <property type="entry name" value="AB_hydrolase_1"/>
</dbReference>
<dbReference type="GO" id="GO:0006654">
    <property type="term" value="P:phosphatidic acid biosynthetic process"/>
    <property type="evidence" value="ECO:0007669"/>
    <property type="project" value="TreeGrafter"/>
</dbReference>
<dbReference type="InterPro" id="IPR029058">
    <property type="entry name" value="AB_hydrolase_fold"/>
</dbReference>
<dbReference type="AlphaFoldDB" id="U4LSR8"/>
<protein>
    <submittedName>
        <fullName evidence="2">Similar to Arylesterase acc. no. P22862</fullName>
    </submittedName>
</protein>
<dbReference type="Proteomes" id="UP000018144">
    <property type="component" value="Unassembled WGS sequence"/>
</dbReference>
<proteinExistence type="predicted"/>
<dbReference type="STRING" id="1076935.U4LSR8"/>
<dbReference type="PANTHER" id="PTHR42886">
    <property type="entry name" value="RE40534P-RELATED"/>
    <property type="match status" value="1"/>
</dbReference>
<sequence>MDTHTLLRRMVPVPASSSVAPPPPQGIQRHFIQTDNGDLEILSAQPLKRTSKPSLLFIHGGFGSALCYRHYLKYFAARGYYSYAVSLRGHGNSWQPGYWRMYWMPREEFLKDILAGIKYVEGEDQTGPPVLLGHSAGGGLVQEVAARGDVQIRGAALIAALPGSGSWRVNWNWLWMDPLMLLRFSWHQFHPRSPLSSTALVKRAFFSSLTDSEVKSVERTMPPWESMTWAWSMFWKFVDPAKVVKGMGKGMLVVAAVEDRLVGTNIPEGTALWYRKYGGNVEFAVVEDVGHHLMLDKHWIGGAHVVRHWLEGLD</sequence>
<keyword evidence="3" id="KW-1185">Reference proteome</keyword>
<organism evidence="2 3">
    <name type="scientific">Pyronema omphalodes (strain CBS 100304)</name>
    <name type="common">Pyronema confluens</name>
    <dbReference type="NCBI Taxonomy" id="1076935"/>
    <lineage>
        <taxon>Eukaryota</taxon>
        <taxon>Fungi</taxon>
        <taxon>Dikarya</taxon>
        <taxon>Ascomycota</taxon>
        <taxon>Pezizomycotina</taxon>
        <taxon>Pezizomycetes</taxon>
        <taxon>Pezizales</taxon>
        <taxon>Pyronemataceae</taxon>
        <taxon>Pyronema</taxon>
    </lineage>
</organism>
<dbReference type="Gene3D" id="3.40.50.1820">
    <property type="entry name" value="alpha/beta hydrolase"/>
    <property type="match status" value="1"/>
</dbReference>
<evidence type="ECO:0000259" key="1">
    <source>
        <dbReference type="Pfam" id="PF12697"/>
    </source>
</evidence>
<evidence type="ECO:0000313" key="3">
    <source>
        <dbReference type="Proteomes" id="UP000018144"/>
    </source>
</evidence>
<evidence type="ECO:0000313" key="2">
    <source>
        <dbReference type="EMBL" id="CCX32420.1"/>
    </source>
</evidence>
<dbReference type="OMA" id="WAFAEHW"/>
<dbReference type="GO" id="GO:0055088">
    <property type="term" value="P:lipid homeostasis"/>
    <property type="evidence" value="ECO:0007669"/>
    <property type="project" value="TreeGrafter"/>
</dbReference>
<reference evidence="2 3" key="1">
    <citation type="journal article" date="2013" name="PLoS Genet.">
        <title>The genome and development-dependent transcriptomes of Pyronema confluens: a window into fungal evolution.</title>
        <authorList>
            <person name="Traeger S."/>
            <person name="Altegoer F."/>
            <person name="Freitag M."/>
            <person name="Gabaldon T."/>
            <person name="Kempken F."/>
            <person name="Kumar A."/>
            <person name="Marcet-Houben M."/>
            <person name="Poggeler S."/>
            <person name="Stajich J.E."/>
            <person name="Nowrousian M."/>
        </authorList>
    </citation>
    <scope>NUCLEOTIDE SEQUENCE [LARGE SCALE GENOMIC DNA]</scope>
    <source>
        <strain evidence="3">CBS 100304</strain>
        <tissue evidence="2">Vegetative mycelium</tissue>
    </source>
</reference>
<dbReference type="GO" id="GO:0042171">
    <property type="term" value="F:lysophosphatidic acid acyltransferase activity"/>
    <property type="evidence" value="ECO:0007669"/>
    <property type="project" value="TreeGrafter"/>
</dbReference>
<accession>U4LSR8</accession>
<dbReference type="GO" id="GO:0052689">
    <property type="term" value="F:carboxylic ester hydrolase activity"/>
    <property type="evidence" value="ECO:0007669"/>
    <property type="project" value="TreeGrafter"/>
</dbReference>